<dbReference type="GO" id="GO:0016020">
    <property type="term" value="C:membrane"/>
    <property type="evidence" value="ECO:0007669"/>
    <property type="project" value="UniProtKB-SubCell"/>
</dbReference>
<dbReference type="InterPro" id="IPR002293">
    <property type="entry name" value="AA/rel_permease1"/>
</dbReference>
<evidence type="ECO:0000256" key="3">
    <source>
        <dbReference type="ARBA" id="ARBA00022692"/>
    </source>
</evidence>
<keyword evidence="5" id="KW-0472">Membrane</keyword>
<dbReference type="PANTHER" id="PTHR45649">
    <property type="entry name" value="AMINO-ACID PERMEASE BAT1"/>
    <property type="match status" value="1"/>
</dbReference>
<dbReference type="PANTHER" id="PTHR45649:SF26">
    <property type="entry name" value="OS04G0435100 PROTEIN"/>
    <property type="match status" value="1"/>
</dbReference>
<accession>A0A0U0YQR1</accession>
<proteinExistence type="predicted"/>
<dbReference type="GO" id="GO:0022857">
    <property type="term" value="F:transmembrane transporter activity"/>
    <property type="evidence" value="ECO:0007669"/>
    <property type="project" value="InterPro"/>
</dbReference>
<dbReference type="InterPro" id="IPR017794">
    <property type="entry name" value="Urea_CO2ase-assoc_permease"/>
</dbReference>
<comment type="subcellular location">
    <subcellularLocation>
        <location evidence="1">Membrane</location>
        <topology evidence="1">Multi-pass membrane protein</topology>
    </subcellularLocation>
</comment>
<evidence type="ECO:0000313" key="7">
    <source>
        <dbReference type="Proteomes" id="UP000045782"/>
    </source>
</evidence>
<evidence type="ECO:0000256" key="4">
    <source>
        <dbReference type="ARBA" id="ARBA00022989"/>
    </source>
</evidence>
<evidence type="ECO:0000313" key="6">
    <source>
        <dbReference type="EMBL" id="CPV39856.1"/>
    </source>
</evidence>
<organism evidence="6 7">
    <name type="scientific">Mycobacteroides abscessus</name>
    <dbReference type="NCBI Taxonomy" id="36809"/>
    <lineage>
        <taxon>Bacteria</taxon>
        <taxon>Bacillati</taxon>
        <taxon>Actinomycetota</taxon>
        <taxon>Actinomycetes</taxon>
        <taxon>Mycobacteriales</taxon>
        <taxon>Mycobacteriaceae</taxon>
        <taxon>Mycobacteroides</taxon>
    </lineage>
</organism>
<gene>
    <name evidence="6" type="primary">plaP_2</name>
    <name evidence="6" type="ORF">ERS075579_01091</name>
</gene>
<name>A0A0U0YQR1_9MYCO</name>
<evidence type="ECO:0000256" key="1">
    <source>
        <dbReference type="ARBA" id="ARBA00004141"/>
    </source>
</evidence>
<dbReference type="Proteomes" id="UP000045782">
    <property type="component" value="Unassembled WGS sequence"/>
</dbReference>
<sequence length="517" mass="53894">MNASTATGTAAPSAAINTASDSDDLAAFGYKPQLHRSLGKFASFAAGFSFVSILTTIFQLFAFGFSFGGPAFFWTWPIVFLGQYMVALNFAELAARYPISGAIYQWARRLGGAAVGWFAGWFMIIAQIVTASAAAIALQVVLPTVWSGFQLIGTDSSLTSVSGASNAVLLGSLLLVATTAINAVGVNWMSRINSIGVTCEIVGVVAVVGMLFGHAERGPSVVLHTGDAGSGYPWAFLAAGLMAAYVLVGFGSASELAEETRNPRRVAPRTILSAIVVSAIGGALMILGALMAAPSLTDGQLASGGLPYVLDSKLASPFGTLLLIDVAIAVFVCTLAIQTAASRLMFSMARDGKLPFSAVLSHVNPRTGTPIAPAVVVGVCCVLILAVNFGNAALFTSLCSVCIALIYLAYLMVTTPLLLRRLGIGGSTWDANSGQTDADGRKLFSLGRYGLPINILAVGYGAFMILNLSWPRPAVFDPTGEHPYLVWMAPICIIAVLLAGLVAYPRHTASTTEETAR</sequence>
<protein>
    <submittedName>
        <fullName evidence="6">Putative amino-acid permease</fullName>
    </submittedName>
</protein>
<dbReference type="AlphaFoldDB" id="A0A0U0YQR1"/>
<keyword evidence="3" id="KW-0812">Transmembrane</keyword>
<reference evidence="6 7" key="1">
    <citation type="submission" date="2015-03" db="EMBL/GenBank/DDBJ databases">
        <authorList>
            <person name="Murphy D."/>
        </authorList>
    </citation>
    <scope>NUCLEOTIDE SEQUENCE [LARGE SCALE GENOMIC DNA]</scope>
    <source>
        <strain evidence="6 7">PAP088</strain>
    </source>
</reference>
<keyword evidence="2" id="KW-0813">Transport</keyword>
<dbReference type="EMBL" id="CSWP01000002">
    <property type="protein sequence ID" value="CPV39856.1"/>
    <property type="molecule type" value="Genomic_DNA"/>
</dbReference>
<dbReference type="RefSeq" id="WP_005071233.1">
    <property type="nucleotide sequence ID" value="NZ_CP014959.1"/>
</dbReference>
<dbReference type="Pfam" id="PF13520">
    <property type="entry name" value="AA_permease_2"/>
    <property type="match status" value="1"/>
</dbReference>
<dbReference type="Gene3D" id="1.20.1740.10">
    <property type="entry name" value="Amino acid/polyamine transporter I"/>
    <property type="match status" value="1"/>
</dbReference>
<dbReference type="NCBIfam" id="TIGR03428">
    <property type="entry name" value="ureacarb_perm"/>
    <property type="match status" value="1"/>
</dbReference>
<keyword evidence="4" id="KW-1133">Transmembrane helix</keyword>
<evidence type="ECO:0000256" key="2">
    <source>
        <dbReference type="ARBA" id="ARBA00022448"/>
    </source>
</evidence>
<evidence type="ECO:0000256" key="5">
    <source>
        <dbReference type="ARBA" id="ARBA00023136"/>
    </source>
</evidence>